<protein>
    <submittedName>
        <fullName evidence="1">Uncharacterized protein</fullName>
    </submittedName>
</protein>
<dbReference type="EMBL" id="QMKO01001486">
    <property type="protein sequence ID" value="RTG89722.1"/>
    <property type="molecule type" value="Genomic_DNA"/>
</dbReference>
<dbReference type="Proteomes" id="UP000290809">
    <property type="component" value="Unassembled WGS sequence"/>
</dbReference>
<sequence>MFDSSIDSDLITIDSINLLKLFDNFAPNSQSDILSAQLLWMNFFTSRWLSYNPMHLLDLKFRISVTASKVLHYNGYSDASEALARKSLVDFAEMHQLRDREKSLISTTSSNLFHVVAIEVCKNINYR</sequence>
<comment type="caution">
    <text evidence="1">The sequence shown here is derived from an EMBL/GenBank/DDBJ whole genome shotgun (WGS) entry which is preliminary data.</text>
</comment>
<name>A0A430QPV8_SCHBO</name>
<reference evidence="1 2" key="1">
    <citation type="journal article" date="2019" name="PLoS Pathog.">
        <title>Genome sequence of the bovine parasite Schistosoma bovis Tanzania.</title>
        <authorList>
            <person name="Oey H."/>
            <person name="Zakrzewski M."/>
            <person name="Gobert G."/>
            <person name="Gravermann K."/>
            <person name="Stoye J."/>
            <person name="Jones M."/>
            <person name="Mcmanus D."/>
            <person name="Krause L."/>
        </authorList>
    </citation>
    <scope>NUCLEOTIDE SEQUENCE [LARGE SCALE GENOMIC DNA]</scope>
    <source>
        <strain evidence="1 2">TAN1997</strain>
    </source>
</reference>
<dbReference type="AlphaFoldDB" id="A0A430QPV8"/>
<proteinExistence type="predicted"/>
<keyword evidence="2" id="KW-1185">Reference proteome</keyword>
<dbReference type="STRING" id="6184.A0A430QPV8"/>
<evidence type="ECO:0000313" key="1">
    <source>
        <dbReference type="EMBL" id="RTG89722.1"/>
    </source>
</evidence>
<evidence type="ECO:0000313" key="2">
    <source>
        <dbReference type="Proteomes" id="UP000290809"/>
    </source>
</evidence>
<accession>A0A430QPV8</accession>
<organism evidence="1 2">
    <name type="scientific">Schistosoma bovis</name>
    <name type="common">Blood fluke</name>
    <dbReference type="NCBI Taxonomy" id="6184"/>
    <lineage>
        <taxon>Eukaryota</taxon>
        <taxon>Metazoa</taxon>
        <taxon>Spiralia</taxon>
        <taxon>Lophotrochozoa</taxon>
        <taxon>Platyhelminthes</taxon>
        <taxon>Trematoda</taxon>
        <taxon>Digenea</taxon>
        <taxon>Strigeidida</taxon>
        <taxon>Schistosomatoidea</taxon>
        <taxon>Schistosomatidae</taxon>
        <taxon>Schistosoma</taxon>
    </lineage>
</organism>
<gene>
    <name evidence="1" type="ORF">DC041_0002993</name>
</gene>